<protein>
    <submittedName>
        <fullName evidence="2">DUF4089 domain-containing protein</fullName>
    </submittedName>
</protein>
<dbReference type="OrthoDB" id="8162793at2"/>
<feature type="region of interest" description="Disordered" evidence="1">
    <location>
        <begin position="57"/>
        <end position="76"/>
    </location>
</feature>
<reference evidence="2 3" key="1">
    <citation type="submission" date="2019-08" db="EMBL/GenBank/DDBJ databases">
        <authorList>
            <person name="Grouzdev D."/>
            <person name="Tikhonova E."/>
            <person name="Kravchenko I."/>
        </authorList>
    </citation>
    <scope>NUCLEOTIDE SEQUENCE [LARGE SCALE GENOMIC DNA]</scope>
    <source>
        <strain evidence="2 3">59b</strain>
    </source>
</reference>
<dbReference type="InterPro" id="IPR025148">
    <property type="entry name" value="AtzG-like"/>
</dbReference>
<proteinExistence type="predicted"/>
<evidence type="ECO:0000313" key="2">
    <source>
        <dbReference type="EMBL" id="KAA0595371.1"/>
    </source>
</evidence>
<comment type="caution">
    <text evidence="2">The sequence shown here is derived from an EMBL/GenBank/DDBJ whole genome shotgun (WGS) entry which is preliminary data.</text>
</comment>
<evidence type="ECO:0000256" key="1">
    <source>
        <dbReference type="SAM" id="MobiDB-lite"/>
    </source>
</evidence>
<feature type="compositionally biased region" description="Polar residues" evidence="1">
    <location>
        <begin position="63"/>
        <end position="76"/>
    </location>
</feature>
<dbReference type="Pfam" id="PF13318">
    <property type="entry name" value="AtzG-like"/>
    <property type="match status" value="1"/>
</dbReference>
<dbReference type="Proteomes" id="UP000324927">
    <property type="component" value="Unassembled WGS sequence"/>
</dbReference>
<dbReference type="EMBL" id="VTTN01000006">
    <property type="protein sequence ID" value="KAA0595371.1"/>
    <property type="molecule type" value="Genomic_DNA"/>
</dbReference>
<keyword evidence="3" id="KW-1185">Reference proteome</keyword>
<evidence type="ECO:0000313" key="3">
    <source>
        <dbReference type="Proteomes" id="UP000324927"/>
    </source>
</evidence>
<organism evidence="2 3">
    <name type="scientific">Azospirillum lipoferum</name>
    <dbReference type="NCBI Taxonomy" id="193"/>
    <lineage>
        <taxon>Bacteria</taxon>
        <taxon>Pseudomonadati</taxon>
        <taxon>Pseudomonadota</taxon>
        <taxon>Alphaproteobacteria</taxon>
        <taxon>Rhodospirillales</taxon>
        <taxon>Azospirillaceae</taxon>
        <taxon>Azospirillum</taxon>
    </lineage>
</organism>
<gene>
    <name evidence="2" type="ORF">FZ942_17245</name>
</gene>
<sequence length="76" mass="7608">MTDPAFDPVLHMEAMAPACGLTIADAHKPGVAAFLTLAQAMATKLMAAPLADDALESAPVFTPGQTSSGQPPSGDA</sequence>
<accession>A0A5A9GLT8</accession>
<name>A0A5A9GLT8_AZOLI</name>
<dbReference type="AlphaFoldDB" id="A0A5A9GLT8"/>